<dbReference type="Proteomes" id="UP000076447">
    <property type="component" value="Unassembled WGS sequence"/>
</dbReference>
<evidence type="ECO:0000313" key="2">
    <source>
        <dbReference type="EMBL" id="KZM35435.1"/>
    </source>
</evidence>
<dbReference type="Proteomes" id="UP000093412">
    <property type="component" value="Unassembled WGS sequence"/>
</dbReference>
<reference evidence="2 4" key="1">
    <citation type="submission" date="2016-01" db="EMBL/GenBank/DDBJ databases">
        <title>Genome sequence of Oerskovia enterophila VJag, an agar and cellulose degrading bacterium.</title>
        <authorList>
            <person name="Poehlein A."/>
            <person name="Jag V."/>
            <person name="Bengelsdorf F."/>
            <person name="Duerre P."/>
            <person name="Daniel R."/>
        </authorList>
    </citation>
    <scope>NUCLEOTIDE SEQUENCE [LARGE SCALE GENOMIC DNA]</scope>
    <source>
        <strain evidence="2 4">VJag</strain>
    </source>
</reference>
<evidence type="ECO:0000256" key="1">
    <source>
        <dbReference type="SAM" id="Phobius"/>
    </source>
</evidence>
<dbReference type="AlphaFoldDB" id="A0A165S1V5"/>
<dbReference type="EMBL" id="MAQA01000012">
    <property type="protein sequence ID" value="OCI31872.1"/>
    <property type="molecule type" value="Genomic_DNA"/>
</dbReference>
<keyword evidence="1" id="KW-1133">Transmembrane helix</keyword>
<keyword evidence="1" id="KW-0812">Transmembrane</keyword>
<dbReference type="EMBL" id="LRIE01000070">
    <property type="protein sequence ID" value="KZM35435.1"/>
    <property type="molecule type" value="Genomic_DNA"/>
</dbReference>
<evidence type="ECO:0000313" key="4">
    <source>
        <dbReference type="Proteomes" id="UP000076447"/>
    </source>
</evidence>
<protein>
    <recommendedName>
        <fullName evidence="6">F subunit of K+-transporting ATPase</fullName>
    </recommendedName>
</protein>
<accession>A0A165S1V5</accession>
<proteinExistence type="predicted"/>
<reference evidence="3 5" key="2">
    <citation type="submission" date="2016-06" db="EMBL/GenBank/DDBJ databases">
        <title>Genome sequence of Oerskovia enterophila DSM 43852.</title>
        <authorList>
            <person name="Poehlein A."/>
            <person name="Jag V."/>
            <person name="Bengelsdorf F.R."/>
            <person name="Daniel R."/>
            <person name="Duerre P."/>
        </authorList>
    </citation>
    <scope>NUCLEOTIDE SEQUENCE [LARGE SCALE GENOMIC DNA]</scope>
    <source>
        <strain evidence="3 5">DSM 43852</strain>
    </source>
</reference>
<gene>
    <name evidence="3" type="ORF">OERS_13780</name>
    <name evidence="2" type="ORF">OJAG_18650</name>
</gene>
<keyword evidence="5" id="KW-1185">Reference proteome</keyword>
<name>A0A165S1V5_9CELL</name>
<dbReference type="RefSeq" id="WP_139107727.1">
    <property type="nucleotide sequence ID" value="NZ_JBEPRG010000037.1"/>
</dbReference>
<dbReference type="PATRIC" id="fig|43678.3.peg.1945"/>
<sequence length="30" mass="3304">MTVLDWVGLGAVVVLLGYLFVALLRSDKVR</sequence>
<feature type="transmembrane region" description="Helical" evidence="1">
    <location>
        <begin position="6"/>
        <end position="24"/>
    </location>
</feature>
<evidence type="ECO:0000313" key="3">
    <source>
        <dbReference type="EMBL" id="OCI31872.1"/>
    </source>
</evidence>
<organism evidence="2 4">
    <name type="scientific">Oerskovia enterophila</name>
    <dbReference type="NCBI Taxonomy" id="43678"/>
    <lineage>
        <taxon>Bacteria</taxon>
        <taxon>Bacillati</taxon>
        <taxon>Actinomycetota</taxon>
        <taxon>Actinomycetes</taxon>
        <taxon>Micrococcales</taxon>
        <taxon>Cellulomonadaceae</taxon>
        <taxon>Oerskovia</taxon>
    </lineage>
</organism>
<evidence type="ECO:0000313" key="5">
    <source>
        <dbReference type="Proteomes" id="UP000093412"/>
    </source>
</evidence>
<dbReference type="STRING" id="43678.OJAG_18650"/>
<comment type="caution">
    <text evidence="2">The sequence shown here is derived from an EMBL/GenBank/DDBJ whole genome shotgun (WGS) entry which is preliminary data.</text>
</comment>
<evidence type="ECO:0008006" key="6">
    <source>
        <dbReference type="Google" id="ProtNLM"/>
    </source>
</evidence>
<keyword evidence="1" id="KW-0472">Membrane</keyword>